<dbReference type="Proteomes" id="UP001153709">
    <property type="component" value="Chromosome 9"/>
</dbReference>
<dbReference type="OrthoDB" id="3800936at2759"/>
<sequence>MVFSVKFDRFKSEQEINLKIQKILKYRPEYTILRQNGQRIYTHLDYMNRACPRNCEVFIGNLAKTVYEDELIPLFESAGNLCQFRLMLDFMNKTRGFAFASYFKSEDAENAIKILNGRTLRSGLKIIVSKSVDNCKLFVGNIPTDKTKAELFEAIKSAIDGVVDVIMYPENFDPKKNRGFAFIEFATHKQASLARRQLTPHNLILWNRELYVNWSEPIPDVDPETMANVTNLYLSNIPSEDHSTGAKWN</sequence>
<dbReference type="GO" id="GO:0003723">
    <property type="term" value="F:RNA binding"/>
    <property type="evidence" value="ECO:0007669"/>
    <property type="project" value="UniProtKB-KW"/>
</dbReference>
<dbReference type="EMBL" id="OU898284">
    <property type="protein sequence ID" value="CAG9841024.1"/>
    <property type="molecule type" value="Genomic_DNA"/>
</dbReference>
<dbReference type="Gene3D" id="3.30.70.330">
    <property type="match status" value="2"/>
</dbReference>
<evidence type="ECO:0000313" key="3">
    <source>
        <dbReference type="EMBL" id="CAG9841024.1"/>
    </source>
</evidence>
<dbReference type="SUPFAM" id="SSF54928">
    <property type="entry name" value="RNA-binding domain, RBD"/>
    <property type="match status" value="2"/>
</dbReference>
<evidence type="ECO:0000313" key="4">
    <source>
        <dbReference type="Proteomes" id="UP001153709"/>
    </source>
</evidence>
<dbReference type="FunFam" id="3.30.70.330:FF:000022">
    <property type="entry name" value="APOBEC1 complementation factor isoform X1"/>
    <property type="match status" value="1"/>
</dbReference>
<reference evidence="3" key="1">
    <citation type="submission" date="2022-01" db="EMBL/GenBank/DDBJ databases">
        <authorList>
            <person name="King R."/>
        </authorList>
    </citation>
    <scope>NUCLEOTIDE SEQUENCE</scope>
</reference>
<feature type="domain" description="RRM" evidence="2">
    <location>
        <begin position="136"/>
        <end position="213"/>
    </location>
</feature>
<evidence type="ECO:0000259" key="2">
    <source>
        <dbReference type="SMART" id="SM00360"/>
    </source>
</evidence>
<dbReference type="InterPro" id="IPR000504">
    <property type="entry name" value="RRM_dom"/>
</dbReference>
<gene>
    <name evidence="3" type="ORF">DIABBA_LOCUS13624</name>
</gene>
<keyword evidence="1" id="KW-0694">RNA-binding</keyword>
<dbReference type="SMART" id="SM00360">
    <property type="entry name" value="RRM"/>
    <property type="match status" value="2"/>
</dbReference>
<evidence type="ECO:0000256" key="1">
    <source>
        <dbReference type="ARBA" id="ARBA00022884"/>
    </source>
</evidence>
<protein>
    <recommendedName>
        <fullName evidence="2">RRM domain-containing protein</fullName>
    </recommendedName>
</protein>
<dbReference type="Pfam" id="PF00076">
    <property type="entry name" value="RRM_1"/>
    <property type="match status" value="2"/>
</dbReference>
<keyword evidence="4" id="KW-1185">Reference proteome</keyword>
<feature type="domain" description="RRM" evidence="2">
    <location>
        <begin position="56"/>
        <end position="129"/>
    </location>
</feature>
<proteinExistence type="predicted"/>
<dbReference type="InterPro" id="IPR035979">
    <property type="entry name" value="RBD_domain_sf"/>
</dbReference>
<dbReference type="AlphaFoldDB" id="A0A9N9XIN6"/>
<accession>A0A9N9XIN6</accession>
<dbReference type="InterPro" id="IPR012677">
    <property type="entry name" value="Nucleotide-bd_a/b_plait_sf"/>
</dbReference>
<dbReference type="PANTHER" id="PTHR21245">
    <property type="entry name" value="HETEROGENEOUS NUCLEAR RIBONUCLEOPROTEIN"/>
    <property type="match status" value="1"/>
</dbReference>
<name>A0A9N9XIN6_DIABA</name>
<organism evidence="3 4">
    <name type="scientific">Diabrotica balteata</name>
    <name type="common">Banded cucumber beetle</name>
    <dbReference type="NCBI Taxonomy" id="107213"/>
    <lineage>
        <taxon>Eukaryota</taxon>
        <taxon>Metazoa</taxon>
        <taxon>Ecdysozoa</taxon>
        <taxon>Arthropoda</taxon>
        <taxon>Hexapoda</taxon>
        <taxon>Insecta</taxon>
        <taxon>Pterygota</taxon>
        <taxon>Neoptera</taxon>
        <taxon>Endopterygota</taxon>
        <taxon>Coleoptera</taxon>
        <taxon>Polyphaga</taxon>
        <taxon>Cucujiformia</taxon>
        <taxon>Chrysomeloidea</taxon>
        <taxon>Chrysomelidae</taxon>
        <taxon>Galerucinae</taxon>
        <taxon>Diabroticina</taxon>
        <taxon>Diabroticites</taxon>
        <taxon>Diabrotica</taxon>
    </lineage>
</organism>